<reference evidence="3" key="1">
    <citation type="submission" date="2016-10" db="EMBL/GenBank/DDBJ databases">
        <authorList>
            <person name="Varghese N."/>
            <person name="Submissions S."/>
        </authorList>
    </citation>
    <scope>NUCLEOTIDE SEQUENCE [LARGE SCALE GENOMIC DNA]</scope>
    <source>
        <strain evidence="3">CGMCC 1.6489</strain>
    </source>
</reference>
<evidence type="ECO:0000313" key="2">
    <source>
        <dbReference type="EMBL" id="SET01751.1"/>
    </source>
</evidence>
<name>A0A1I0B6T4_9GAMM</name>
<evidence type="ECO:0000313" key="3">
    <source>
        <dbReference type="Proteomes" id="UP000198762"/>
    </source>
</evidence>
<organism evidence="2 3">
    <name type="scientific">Marinobacter segnicrescens</name>
    <dbReference type="NCBI Taxonomy" id="430453"/>
    <lineage>
        <taxon>Bacteria</taxon>
        <taxon>Pseudomonadati</taxon>
        <taxon>Pseudomonadota</taxon>
        <taxon>Gammaproteobacteria</taxon>
        <taxon>Pseudomonadales</taxon>
        <taxon>Marinobacteraceae</taxon>
        <taxon>Marinobacter</taxon>
    </lineage>
</organism>
<evidence type="ECO:0000259" key="1">
    <source>
        <dbReference type="Pfam" id="PF13529"/>
    </source>
</evidence>
<dbReference type="Pfam" id="PF13529">
    <property type="entry name" value="Peptidase_C39_2"/>
    <property type="match status" value="1"/>
</dbReference>
<dbReference type="NCBIfam" id="NF033920">
    <property type="entry name" value="C39_PA2778_fam"/>
    <property type="match status" value="1"/>
</dbReference>
<feature type="domain" description="Peptidase C39-like" evidence="1">
    <location>
        <begin position="49"/>
        <end position="161"/>
    </location>
</feature>
<dbReference type="Gene3D" id="1.25.40.10">
    <property type="entry name" value="Tetratricopeptide repeat domain"/>
    <property type="match status" value="1"/>
</dbReference>
<gene>
    <name evidence="2" type="ORF">SAMN04487962_103231</name>
</gene>
<dbReference type="SUPFAM" id="SSF48452">
    <property type="entry name" value="TPR-like"/>
    <property type="match status" value="1"/>
</dbReference>
<dbReference type="InterPro" id="IPR039564">
    <property type="entry name" value="Peptidase_C39-like"/>
</dbReference>
<dbReference type="InterPro" id="IPR039563">
    <property type="entry name" value="Peptidase_C39_single_dom"/>
</dbReference>
<dbReference type="Gene3D" id="3.90.70.10">
    <property type="entry name" value="Cysteine proteinases"/>
    <property type="match status" value="1"/>
</dbReference>
<dbReference type="OrthoDB" id="5611441at2"/>
<dbReference type="AlphaFoldDB" id="A0A1I0B6T4"/>
<proteinExistence type="predicted"/>
<protein>
    <submittedName>
        <fullName evidence="2">Peptidase_C39 like family protein</fullName>
    </submittedName>
</protein>
<keyword evidence="3" id="KW-1185">Reference proteome</keyword>
<dbReference type="Proteomes" id="UP000198762">
    <property type="component" value="Unassembled WGS sequence"/>
</dbReference>
<dbReference type="CDD" id="cd02549">
    <property type="entry name" value="Peptidase_C39A"/>
    <property type="match status" value="1"/>
</dbReference>
<dbReference type="STRING" id="430453.SAMN04487962_103231"/>
<dbReference type="EMBL" id="FOHZ01000003">
    <property type="protein sequence ID" value="SET01751.1"/>
    <property type="molecule type" value="Genomic_DNA"/>
</dbReference>
<sequence>MPVASAGPVRAGLLSLLVILLAGCAGPGHYPGPETYKQSGVSDRTVIDSVPFYPQEDYQCGPAALAMGLNHRGAEVSLAEMVDRVYLPGRKGSLQVEMVAAARAEGMLVYPLEKELDAIIREVDAGNPVLVFQNLRLDWWPQWHFAVVIGYDLPAQEFILHSGTDEQVREPFRGFDNTWGRADRWARVILPPGELPATAKPVTYVRAAHDLEEVGQIKSAATSYRAAVDAWPDSLAAGFAHANFLLSAEQWGEAGEAFRRLLTFHPGSAPGWHNFGVALARNQCPLAARQAFACAGKLAPEDERFRSPEQGSGDRDAKAACAITSLLEAAGCGRE</sequence>
<accession>A0A1I0B6T4</accession>
<dbReference type="InterPro" id="IPR011990">
    <property type="entry name" value="TPR-like_helical_dom_sf"/>
</dbReference>
<dbReference type="RefSeq" id="WP_091849235.1">
    <property type="nucleotide sequence ID" value="NZ_FOHZ01000003.1"/>
</dbReference>